<reference evidence="3" key="1">
    <citation type="submission" date="2015-03" db="EMBL/GenBank/DDBJ databases">
        <title>Luteipulveratus halotolerans sp. nov., a novel actinobacterium (Dermacoccaceae) from Sarawak, Malaysia.</title>
        <authorList>
            <person name="Juboi H."/>
            <person name="Basik A."/>
            <person name="Shamsul S.S."/>
            <person name="Arnold P."/>
            <person name="Schmitt E.K."/>
            <person name="Sanglier J.-J."/>
            <person name="Yeo T."/>
        </authorList>
    </citation>
    <scope>NUCLEOTIDE SEQUENCE [LARGE SCALE GENOMIC DNA]</scope>
    <source>
        <strain evidence="3">C296001</strain>
    </source>
</reference>
<dbReference type="PANTHER" id="PTHR34385:SF1">
    <property type="entry name" value="PEPTIDOGLYCAN L-ALANYL-D-GLUTAMATE ENDOPEPTIDASE CWLK"/>
    <property type="match status" value="1"/>
</dbReference>
<comment type="caution">
    <text evidence="2">The sequence shown here is derived from an EMBL/GenBank/DDBJ whole genome shotgun (WGS) entry which is preliminary data.</text>
</comment>
<dbReference type="InterPro" id="IPR009045">
    <property type="entry name" value="Zn_M74/Hedgehog-like"/>
</dbReference>
<dbReference type="CDD" id="cd14852">
    <property type="entry name" value="LD-carboxypeptidase"/>
    <property type="match status" value="1"/>
</dbReference>
<sequence length="153" mass="16573">MIKAAAADKAGFYASNGYRAYGWQQGLYTSYARRDGALAADSYSARPGYSEHQTGLAFDAKAIDNRCSLQACFGRTPSGRWLAAHAPAYGFLVRYTPVNSVITGYSPEPWHLRYVGTWMTAYLKESGETSLEEALGLPAAPDYIGPNAFAANP</sequence>
<dbReference type="Pfam" id="PF02557">
    <property type="entry name" value="VanY"/>
    <property type="match status" value="1"/>
</dbReference>
<name>A0A0L6CN91_9MICO</name>
<dbReference type="SUPFAM" id="SSF55166">
    <property type="entry name" value="Hedgehog/DD-peptidase"/>
    <property type="match status" value="1"/>
</dbReference>
<evidence type="ECO:0000259" key="1">
    <source>
        <dbReference type="Pfam" id="PF02557"/>
    </source>
</evidence>
<dbReference type="PATRIC" id="fig|1631356.3.peg.382"/>
<dbReference type="GO" id="GO:0006508">
    <property type="term" value="P:proteolysis"/>
    <property type="evidence" value="ECO:0007669"/>
    <property type="project" value="InterPro"/>
</dbReference>
<dbReference type="GO" id="GO:0008233">
    <property type="term" value="F:peptidase activity"/>
    <property type="evidence" value="ECO:0007669"/>
    <property type="project" value="InterPro"/>
</dbReference>
<evidence type="ECO:0000313" key="3">
    <source>
        <dbReference type="Proteomes" id="UP000037397"/>
    </source>
</evidence>
<dbReference type="PANTHER" id="PTHR34385">
    <property type="entry name" value="D-ALANYL-D-ALANINE CARBOXYPEPTIDASE"/>
    <property type="match status" value="1"/>
</dbReference>
<dbReference type="Gene3D" id="3.30.1380.10">
    <property type="match status" value="1"/>
</dbReference>
<dbReference type="EMBL" id="LAIR01000002">
    <property type="protein sequence ID" value="KNX39125.1"/>
    <property type="molecule type" value="Genomic_DNA"/>
</dbReference>
<dbReference type="STRING" id="1631356.VV01_02240"/>
<organism evidence="2 3">
    <name type="scientific">Luteipulveratus halotolerans</name>
    <dbReference type="NCBI Taxonomy" id="1631356"/>
    <lineage>
        <taxon>Bacteria</taxon>
        <taxon>Bacillati</taxon>
        <taxon>Actinomycetota</taxon>
        <taxon>Actinomycetes</taxon>
        <taxon>Micrococcales</taxon>
        <taxon>Dermacoccaceae</taxon>
        <taxon>Luteipulveratus</taxon>
    </lineage>
</organism>
<accession>A0A0L6CN91</accession>
<evidence type="ECO:0000313" key="2">
    <source>
        <dbReference type="EMBL" id="KNX39125.1"/>
    </source>
</evidence>
<gene>
    <name evidence="2" type="ORF">VV01_02240</name>
</gene>
<feature type="domain" description="D-alanyl-D-alanine carboxypeptidase-like core" evidence="1">
    <location>
        <begin position="1"/>
        <end position="116"/>
    </location>
</feature>
<proteinExistence type="predicted"/>
<dbReference type="InterPro" id="IPR003709">
    <property type="entry name" value="VanY-like_core_dom"/>
</dbReference>
<protein>
    <recommendedName>
        <fullName evidence="1">D-alanyl-D-alanine carboxypeptidase-like core domain-containing protein</fullName>
    </recommendedName>
</protein>
<dbReference type="InterPro" id="IPR058193">
    <property type="entry name" value="VanY/YodJ_core_dom"/>
</dbReference>
<dbReference type="InterPro" id="IPR052179">
    <property type="entry name" value="DD-CPase-like"/>
</dbReference>
<dbReference type="AlphaFoldDB" id="A0A0L6CN91"/>
<dbReference type="Proteomes" id="UP000037397">
    <property type="component" value="Unassembled WGS sequence"/>
</dbReference>
<keyword evidence="3" id="KW-1185">Reference proteome</keyword>